<evidence type="ECO:0000256" key="8">
    <source>
        <dbReference type="ARBA" id="ARBA00023136"/>
    </source>
</evidence>
<reference evidence="10" key="1">
    <citation type="submission" date="2020-11" db="EMBL/GenBank/DDBJ databases">
        <authorList>
            <consortium name="DOE Joint Genome Institute"/>
            <person name="Ahrendt S."/>
            <person name="Riley R."/>
            <person name="Andreopoulos W."/>
            <person name="Labutti K."/>
            <person name="Pangilinan J."/>
            <person name="Ruiz-Duenas F.J."/>
            <person name="Barrasa J.M."/>
            <person name="Sanchez-Garcia M."/>
            <person name="Camarero S."/>
            <person name="Miyauchi S."/>
            <person name="Serrano A."/>
            <person name="Linde D."/>
            <person name="Babiker R."/>
            <person name="Drula E."/>
            <person name="Ayuso-Fernandez I."/>
            <person name="Pacheco R."/>
            <person name="Padilla G."/>
            <person name="Ferreira P."/>
            <person name="Barriuso J."/>
            <person name="Kellner H."/>
            <person name="Castanera R."/>
            <person name="Alfaro M."/>
            <person name="Ramirez L."/>
            <person name="Pisabarro A.G."/>
            <person name="Kuo A."/>
            <person name="Tritt A."/>
            <person name="Lipzen A."/>
            <person name="He G."/>
            <person name="Yan M."/>
            <person name="Ng V."/>
            <person name="Cullen D."/>
            <person name="Martin F."/>
            <person name="Rosso M.-N."/>
            <person name="Henrissat B."/>
            <person name="Hibbett D."/>
            <person name="Martinez A.T."/>
            <person name="Grigoriev I.V."/>
        </authorList>
    </citation>
    <scope>NUCLEOTIDE SEQUENCE</scope>
    <source>
        <strain evidence="10">ATCC 90797</strain>
    </source>
</reference>
<feature type="transmembrane region" description="Helical" evidence="9">
    <location>
        <begin position="311"/>
        <end position="331"/>
    </location>
</feature>
<comment type="subcellular location">
    <subcellularLocation>
        <location evidence="1">Membrane</location>
        <topology evidence="1">Multi-pass membrane protein</topology>
    </subcellularLocation>
</comment>
<dbReference type="GO" id="GO:0035673">
    <property type="term" value="F:oligopeptide transmembrane transporter activity"/>
    <property type="evidence" value="ECO:0007669"/>
    <property type="project" value="InterPro"/>
</dbReference>
<feature type="transmembrane region" description="Helical" evidence="9">
    <location>
        <begin position="709"/>
        <end position="734"/>
    </location>
</feature>
<organism evidence="10 11">
    <name type="scientific">Pleurotus eryngii</name>
    <name type="common">Boletus of the steppes</name>
    <dbReference type="NCBI Taxonomy" id="5323"/>
    <lineage>
        <taxon>Eukaryota</taxon>
        <taxon>Fungi</taxon>
        <taxon>Dikarya</taxon>
        <taxon>Basidiomycota</taxon>
        <taxon>Agaricomycotina</taxon>
        <taxon>Agaricomycetes</taxon>
        <taxon>Agaricomycetidae</taxon>
        <taxon>Agaricales</taxon>
        <taxon>Pleurotineae</taxon>
        <taxon>Pleurotaceae</taxon>
        <taxon>Pleurotus</taxon>
    </lineage>
</organism>
<keyword evidence="3" id="KW-0813">Transport</keyword>
<feature type="transmembrane region" description="Helical" evidence="9">
    <location>
        <begin position="556"/>
        <end position="578"/>
    </location>
</feature>
<feature type="transmembrane region" description="Helical" evidence="9">
    <location>
        <begin position="623"/>
        <end position="646"/>
    </location>
</feature>
<feature type="transmembrane region" description="Helical" evidence="9">
    <location>
        <begin position="680"/>
        <end position="697"/>
    </location>
</feature>
<feature type="transmembrane region" description="Helical" evidence="9">
    <location>
        <begin position="71"/>
        <end position="93"/>
    </location>
</feature>
<evidence type="ECO:0000256" key="6">
    <source>
        <dbReference type="ARBA" id="ARBA00022927"/>
    </source>
</evidence>
<dbReference type="GO" id="GO:0015031">
    <property type="term" value="P:protein transport"/>
    <property type="evidence" value="ECO:0007669"/>
    <property type="project" value="UniProtKB-KW"/>
</dbReference>
<keyword evidence="7 9" id="KW-1133">Transmembrane helix</keyword>
<evidence type="ECO:0000256" key="7">
    <source>
        <dbReference type="ARBA" id="ARBA00022989"/>
    </source>
</evidence>
<keyword evidence="4 9" id="KW-0812">Transmembrane</keyword>
<evidence type="ECO:0000313" key="11">
    <source>
        <dbReference type="Proteomes" id="UP000807025"/>
    </source>
</evidence>
<keyword evidence="11" id="KW-1185">Reference proteome</keyword>
<comment type="caution">
    <text evidence="10">The sequence shown here is derived from an EMBL/GenBank/DDBJ whole genome shotgun (WGS) entry which is preliminary data.</text>
</comment>
<dbReference type="NCBIfam" id="TIGR00728">
    <property type="entry name" value="OPT_sfam"/>
    <property type="match status" value="1"/>
</dbReference>
<sequence>MTEKKQKHSVDGVGDVTDFLKQHSTKSVVDTNSIGTDSDETSILVGETIARAEDVAIKVISTQDDPSLPVLTFRALFLGVGLSAFSSVLGTIYTFKPQNATVSQLFCLIIAYVLGTAMASIIPRAGSFRWLNPGPFNVKEHAFIVIMSSTASSVAIGMEIIAALDLFYDLRLNAAVALFQIFATQMLGYGIAGMLRNFLVYPTYAFYPTYISVVSLLQSLHFRSSLNAKRRKFFWIVFAGIFCWEWVPQYPFPLLTAVSVICLADNGRHEFVRNLFGAGSSNEGIGLFSFSTSWTLITQGNPLVWPLQTQVNSYIGLALGYLILTACYYSNVFNGRDLAFMSTSLFGGDGQIYNQSAVIGSDYKLNHAALEVIGLPRYTTTYAISQLCYNVSLGAAVTYILLWHWKELPFGGMRFLRQSHDEIDDPHYQVMRKYPEVPQWVYGSLFLLSLGIGIGCSYASGTVLMPAWSILIFTVFSILMAIILGFIYELCAYFPLGFSISVKYVVQIMAAFIHPGQPIPVMYSNLFGNSTSFQTLYMLQDLKLGQYIKLPPRMTFMAQIAGSIVGSIFNYTMMKVIVSNNREVLKDPVGTRVWSGWIIQGYNSASIAMGALGKELFSLGKPAGYWIIPFGIIIGLFAPLPFWVVWKLSRSGSRLSMTMEYINVPIVALYIGWLPYSVNGQWWSCVVIGFVSQWWLRTRKPRWFIKYNYLLSAALDGGSQVILFILSFAVFGAGGRAVAFPSWWGNPENLSVDRCKAT</sequence>
<dbReference type="GO" id="GO:0016020">
    <property type="term" value="C:membrane"/>
    <property type="evidence" value="ECO:0007669"/>
    <property type="project" value="UniProtKB-SubCell"/>
</dbReference>
<keyword evidence="8 9" id="KW-0472">Membrane</keyword>
<feature type="transmembrane region" description="Helical" evidence="9">
    <location>
        <begin position="174"/>
        <end position="192"/>
    </location>
</feature>
<dbReference type="OrthoDB" id="9986677at2759"/>
<dbReference type="InterPro" id="IPR004648">
    <property type="entry name" value="Oligpept_transpt"/>
</dbReference>
<dbReference type="InterPro" id="IPR004813">
    <property type="entry name" value="OPT"/>
</dbReference>
<dbReference type="Proteomes" id="UP000807025">
    <property type="component" value="Unassembled WGS sequence"/>
</dbReference>
<evidence type="ECO:0000313" key="10">
    <source>
        <dbReference type="EMBL" id="KAF9494495.1"/>
    </source>
</evidence>
<protein>
    <submittedName>
        <fullName evidence="10">OPT oligopeptide transporter</fullName>
    </submittedName>
</protein>
<keyword evidence="6" id="KW-0653">Protein transport</keyword>
<feature type="transmembrane region" description="Helical" evidence="9">
    <location>
        <begin position="387"/>
        <end position="405"/>
    </location>
</feature>
<dbReference type="AlphaFoldDB" id="A0A9P5ZV94"/>
<feature type="transmembrane region" description="Helical" evidence="9">
    <location>
        <begin position="440"/>
        <end position="460"/>
    </location>
</feature>
<keyword evidence="5" id="KW-0571">Peptide transport</keyword>
<dbReference type="PANTHER" id="PTHR22601">
    <property type="entry name" value="ISP4 LIKE PROTEIN"/>
    <property type="match status" value="1"/>
</dbReference>
<feature type="transmembrane region" description="Helical" evidence="9">
    <location>
        <begin position="142"/>
        <end position="167"/>
    </location>
</feature>
<dbReference type="Pfam" id="PF03169">
    <property type="entry name" value="OPT"/>
    <property type="match status" value="1"/>
</dbReference>
<comment type="similarity">
    <text evidence="2">Belongs to the oligopeptide OPT transporter family.</text>
</comment>
<name>A0A9P5ZV94_PLEER</name>
<evidence type="ECO:0000256" key="2">
    <source>
        <dbReference type="ARBA" id="ARBA00008807"/>
    </source>
</evidence>
<evidence type="ECO:0000256" key="3">
    <source>
        <dbReference type="ARBA" id="ARBA00022448"/>
    </source>
</evidence>
<dbReference type="EMBL" id="MU154572">
    <property type="protein sequence ID" value="KAF9494495.1"/>
    <property type="molecule type" value="Genomic_DNA"/>
</dbReference>
<feature type="transmembrane region" description="Helical" evidence="9">
    <location>
        <begin position="658"/>
        <end position="674"/>
    </location>
</feature>
<evidence type="ECO:0000256" key="9">
    <source>
        <dbReference type="SAM" id="Phobius"/>
    </source>
</evidence>
<evidence type="ECO:0000256" key="5">
    <source>
        <dbReference type="ARBA" id="ARBA00022856"/>
    </source>
</evidence>
<feature type="transmembrane region" description="Helical" evidence="9">
    <location>
        <begin position="233"/>
        <end position="250"/>
    </location>
</feature>
<evidence type="ECO:0000256" key="4">
    <source>
        <dbReference type="ARBA" id="ARBA00022692"/>
    </source>
</evidence>
<proteinExistence type="inferred from homology"/>
<feature type="transmembrane region" description="Helical" evidence="9">
    <location>
        <begin position="204"/>
        <end position="221"/>
    </location>
</feature>
<evidence type="ECO:0000256" key="1">
    <source>
        <dbReference type="ARBA" id="ARBA00004141"/>
    </source>
</evidence>
<accession>A0A9P5ZV94</accession>
<feature type="transmembrane region" description="Helical" evidence="9">
    <location>
        <begin position="105"/>
        <end position="122"/>
    </location>
</feature>
<gene>
    <name evidence="10" type="ORF">BDN71DRAFT_1393092</name>
</gene>
<feature type="transmembrane region" description="Helical" evidence="9">
    <location>
        <begin position="467"/>
        <end position="487"/>
    </location>
</feature>